<evidence type="ECO:0000313" key="3">
    <source>
        <dbReference type="EMBL" id="OBZ71759.1"/>
    </source>
</evidence>
<reference evidence="3 4" key="1">
    <citation type="submission" date="2016-03" db="EMBL/GenBank/DDBJ databases">
        <title>Whole genome sequencing of Grifola frondosa 9006-11.</title>
        <authorList>
            <person name="Min B."/>
            <person name="Park H."/>
            <person name="Kim J.-G."/>
            <person name="Cho H."/>
            <person name="Oh Y.-L."/>
            <person name="Kong W.-S."/>
            <person name="Choi I.-G."/>
        </authorList>
    </citation>
    <scope>NUCLEOTIDE SEQUENCE [LARGE SCALE GENOMIC DNA]</scope>
    <source>
        <strain evidence="3 4">9006-11</strain>
    </source>
</reference>
<keyword evidence="4" id="KW-1185">Reference proteome</keyword>
<feature type="chain" id="PRO_5008888945" description="Secreted protein" evidence="2">
    <location>
        <begin position="30"/>
        <end position="122"/>
    </location>
</feature>
<evidence type="ECO:0008006" key="5">
    <source>
        <dbReference type="Google" id="ProtNLM"/>
    </source>
</evidence>
<dbReference type="Proteomes" id="UP000092993">
    <property type="component" value="Unassembled WGS sequence"/>
</dbReference>
<evidence type="ECO:0000313" key="4">
    <source>
        <dbReference type="Proteomes" id="UP000092993"/>
    </source>
</evidence>
<dbReference type="EMBL" id="LUGG01000010">
    <property type="protein sequence ID" value="OBZ71759.1"/>
    <property type="molecule type" value="Genomic_DNA"/>
</dbReference>
<protein>
    <recommendedName>
        <fullName evidence="5">Secreted protein</fullName>
    </recommendedName>
</protein>
<organism evidence="3 4">
    <name type="scientific">Grifola frondosa</name>
    <name type="common">Maitake</name>
    <name type="synonym">Polyporus frondosus</name>
    <dbReference type="NCBI Taxonomy" id="5627"/>
    <lineage>
        <taxon>Eukaryota</taxon>
        <taxon>Fungi</taxon>
        <taxon>Dikarya</taxon>
        <taxon>Basidiomycota</taxon>
        <taxon>Agaricomycotina</taxon>
        <taxon>Agaricomycetes</taxon>
        <taxon>Polyporales</taxon>
        <taxon>Grifolaceae</taxon>
        <taxon>Grifola</taxon>
    </lineage>
</organism>
<gene>
    <name evidence="3" type="ORF">A0H81_08172</name>
</gene>
<accession>A0A1C7M5W4</accession>
<evidence type="ECO:0000256" key="1">
    <source>
        <dbReference type="SAM" id="MobiDB-lite"/>
    </source>
</evidence>
<feature type="signal peptide" evidence="2">
    <location>
        <begin position="1"/>
        <end position="29"/>
    </location>
</feature>
<keyword evidence="2" id="KW-0732">Signal</keyword>
<sequence length="122" mass="13103">MPISPPAVPSAAPCPPDLFLLFLVALLSGQLSPLQCSAMLPHRRPATLSLLHQSCTATLAATHESIHPIHTTARPPRFRATTSVPSPESLYLRPRESSSIFRPSPALRALPSIRASSLISPR</sequence>
<proteinExistence type="predicted"/>
<evidence type="ECO:0000256" key="2">
    <source>
        <dbReference type="SAM" id="SignalP"/>
    </source>
</evidence>
<feature type="region of interest" description="Disordered" evidence="1">
    <location>
        <begin position="66"/>
        <end position="90"/>
    </location>
</feature>
<feature type="compositionally biased region" description="Low complexity" evidence="1">
    <location>
        <begin position="71"/>
        <end position="82"/>
    </location>
</feature>
<comment type="caution">
    <text evidence="3">The sequence shown here is derived from an EMBL/GenBank/DDBJ whole genome shotgun (WGS) entry which is preliminary data.</text>
</comment>
<dbReference type="AlphaFoldDB" id="A0A1C7M5W4"/>
<name>A0A1C7M5W4_GRIFR</name>